<evidence type="ECO:0000313" key="8">
    <source>
        <dbReference type="Proteomes" id="UP000054279"/>
    </source>
</evidence>
<feature type="compositionally biased region" description="Basic and acidic residues" evidence="6">
    <location>
        <begin position="1"/>
        <end position="12"/>
    </location>
</feature>
<proteinExistence type="predicted"/>
<dbReference type="GO" id="GO:0043124">
    <property type="term" value="P:negative regulation of canonical NF-kappaB signal transduction"/>
    <property type="evidence" value="ECO:0007669"/>
    <property type="project" value="InterPro"/>
</dbReference>
<organism evidence="7 8">
    <name type="scientific">Sphaerobolus stellatus (strain SS14)</name>
    <dbReference type="NCBI Taxonomy" id="990650"/>
    <lineage>
        <taxon>Eukaryota</taxon>
        <taxon>Fungi</taxon>
        <taxon>Dikarya</taxon>
        <taxon>Basidiomycota</taxon>
        <taxon>Agaricomycotina</taxon>
        <taxon>Agaricomycetes</taxon>
        <taxon>Phallomycetidae</taxon>
        <taxon>Geastrales</taxon>
        <taxon>Sphaerobolaceae</taxon>
        <taxon>Sphaerobolus</taxon>
    </lineage>
</organism>
<evidence type="ECO:0000256" key="5">
    <source>
        <dbReference type="ARBA" id="ARBA00023242"/>
    </source>
</evidence>
<sequence length="141" mass="16213">MAREAERREAEKRARKAGIPIPTTPDRPVSEAWTAYDNAWSTMAASTQLRFRSIPWPVLAQVTMPEQLIPVKIAGFILNPQHSQGKSRKDRLREALLRWHPDRFETKWLKKVVEEERDMVKEGVGNVVRVLNDLLNAPDFG</sequence>
<feature type="region of interest" description="Disordered" evidence="6">
    <location>
        <begin position="1"/>
        <end position="28"/>
    </location>
</feature>
<keyword evidence="5" id="KW-0539">Nucleus</keyword>
<gene>
    <name evidence="7" type="ORF">M422DRAFT_171115</name>
</gene>
<dbReference type="PANTHER" id="PTHR15263:SF1">
    <property type="entry name" value="NF-KAPPA-B INHIBITOR-LIKE PROTEIN 1"/>
    <property type="match status" value="1"/>
</dbReference>
<dbReference type="EMBL" id="KN837130">
    <property type="protein sequence ID" value="KIJ42347.1"/>
    <property type="molecule type" value="Genomic_DNA"/>
</dbReference>
<keyword evidence="2" id="KW-0597">Phosphoprotein</keyword>
<reference evidence="7 8" key="1">
    <citation type="submission" date="2014-06" db="EMBL/GenBank/DDBJ databases">
        <title>Evolutionary Origins and Diversification of the Mycorrhizal Mutualists.</title>
        <authorList>
            <consortium name="DOE Joint Genome Institute"/>
            <consortium name="Mycorrhizal Genomics Consortium"/>
            <person name="Kohler A."/>
            <person name="Kuo A."/>
            <person name="Nagy L.G."/>
            <person name="Floudas D."/>
            <person name="Copeland A."/>
            <person name="Barry K.W."/>
            <person name="Cichocki N."/>
            <person name="Veneault-Fourrey C."/>
            <person name="LaButti K."/>
            <person name="Lindquist E.A."/>
            <person name="Lipzen A."/>
            <person name="Lundell T."/>
            <person name="Morin E."/>
            <person name="Murat C."/>
            <person name="Riley R."/>
            <person name="Ohm R."/>
            <person name="Sun H."/>
            <person name="Tunlid A."/>
            <person name="Henrissat B."/>
            <person name="Grigoriev I.V."/>
            <person name="Hibbett D.S."/>
            <person name="Martin F."/>
        </authorList>
    </citation>
    <scope>NUCLEOTIDE SEQUENCE [LARGE SCALE GENOMIC DNA]</scope>
    <source>
        <strain evidence="7 8">SS14</strain>
    </source>
</reference>
<evidence type="ECO:0000256" key="2">
    <source>
        <dbReference type="ARBA" id="ARBA00022553"/>
    </source>
</evidence>
<evidence type="ECO:0000256" key="3">
    <source>
        <dbReference type="ARBA" id="ARBA00022737"/>
    </source>
</evidence>
<evidence type="ECO:0000313" key="7">
    <source>
        <dbReference type="EMBL" id="KIJ42347.1"/>
    </source>
</evidence>
<accession>A0A0C9VKW7</accession>
<dbReference type="Proteomes" id="UP000054279">
    <property type="component" value="Unassembled WGS sequence"/>
</dbReference>
<dbReference type="HOGENOM" id="CLU_074404_2_0_1"/>
<dbReference type="AlphaFoldDB" id="A0A0C9VKW7"/>
<dbReference type="PANTHER" id="PTHR15263">
    <property type="entry name" value="I-KAPPA-B-LIKE PROTEIN IKBL"/>
    <property type="match status" value="1"/>
</dbReference>
<dbReference type="OrthoDB" id="412109at2759"/>
<evidence type="ECO:0000256" key="4">
    <source>
        <dbReference type="ARBA" id="ARBA00023043"/>
    </source>
</evidence>
<dbReference type="GO" id="GO:0005634">
    <property type="term" value="C:nucleus"/>
    <property type="evidence" value="ECO:0007669"/>
    <property type="project" value="UniProtKB-SubCell"/>
</dbReference>
<comment type="subcellular location">
    <subcellularLocation>
        <location evidence="1">Nucleus</location>
    </subcellularLocation>
</comment>
<keyword evidence="8" id="KW-1185">Reference proteome</keyword>
<evidence type="ECO:0000256" key="6">
    <source>
        <dbReference type="SAM" id="MobiDB-lite"/>
    </source>
</evidence>
<keyword evidence="3" id="KW-0677">Repeat</keyword>
<keyword evidence="4" id="KW-0040">ANK repeat</keyword>
<protein>
    <submittedName>
        <fullName evidence="7">Uncharacterized protein</fullName>
    </submittedName>
</protein>
<name>A0A0C9VKW7_SPHS4</name>
<dbReference type="InterPro" id="IPR038753">
    <property type="entry name" value="NFKBIL1"/>
</dbReference>
<evidence type="ECO:0000256" key="1">
    <source>
        <dbReference type="ARBA" id="ARBA00004123"/>
    </source>
</evidence>